<dbReference type="InterPro" id="IPR048020">
    <property type="entry name" value="Transpos_IS3"/>
</dbReference>
<proteinExistence type="predicted"/>
<dbReference type="Proteomes" id="UP000198598">
    <property type="component" value="Unassembled WGS sequence"/>
</dbReference>
<dbReference type="InterPro" id="IPR050900">
    <property type="entry name" value="Transposase_IS3/IS150/IS904"/>
</dbReference>
<evidence type="ECO:0000313" key="2">
    <source>
        <dbReference type="EMBL" id="SFE95039.1"/>
    </source>
</evidence>
<keyword evidence="3" id="KW-1185">Reference proteome</keyword>
<accession>A0A1I2EQD2</accession>
<feature type="domain" description="Integrase catalytic" evidence="1">
    <location>
        <begin position="137"/>
        <end position="300"/>
    </location>
</feature>
<name>A0A1I2EQD2_9BACT</name>
<dbReference type="STRING" id="662367.SAMN05216167_1232"/>
<dbReference type="InterPro" id="IPR012337">
    <property type="entry name" value="RNaseH-like_sf"/>
</dbReference>
<dbReference type="Pfam" id="PF00665">
    <property type="entry name" value="rve"/>
    <property type="match status" value="1"/>
</dbReference>
<evidence type="ECO:0000259" key="1">
    <source>
        <dbReference type="PROSITE" id="PS50994"/>
    </source>
</evidence>
<dbReference type="Gene3D" id="3.30.420.10">
    <property type="entry name" value="Ribonuclease H-like superfamily/Ribonuclease H"/>
    <property type="match status" value="1"/>
</dbReference>
<dbReference type="AlphaFoldDB" id="A0A1I2EQD2"/>
<reference evidence="2 3" key="1">
    <citation type="submission" date="2016-10" db="EMBL/GenBank/DDBJ databases">
        <authorList>
            <person name="de Groot N.N."/>
        </authorList>
    </citation>
    <scope>NUCLEOTIDE SEQUENCE [LARGE SCALE GENOMIC DNA]</scope>
    <source>
        <strain evidence="2 3">DSM 26130</strain>
    </source>
</reference>
<dbReference type="InterPro" id="IPR001584">
    <property type="entry name" value="Integrase_cat-core"/>
</dbReference>
<organism evidence="2 3">
    <name type="scientific">Spirosoma endophyticum</name>
    <dbReference type="NCBI Taxonomy" id="662367"/>
    <lineage>
        <taxon>Bacteria</taxon>
        <taxon>Pseudomonadati</taxon>
        <taxon>Bacteroidota</taxon>
        <taxon>Cytophagia</taxon>
        <taxon>Cytophagales</taxon>
        <taxon>Cytophagaceae</taxon>
        <taxon>Spirosoma</taxon>
    </lineage>
</organism>
<dbReference type="PANTHER" id="PTHR46889">
    <property type="entry name" value="TRANSPOSASE INSF FOR INSERTION SEQUENCE IS3B-RELATED"/>
    <property type="match status" value="1"/>
</dbReference>
<evidence type="ECO:0000313" key="3">
    <source>
        <dbReference type="Proteomes" id="UP000198598"/>
    </source>
</evidence>
<protein>
    <submittedName>
        <fullName evidence="2">Transposase InsO and inactivated derivatives</fullName>
    </submittedName>
</protein>
<dbReference type="NCBIfam" id="NF033516">
    <property type="entry name" value="transpos_IS3"/>
    <property type="match status" value="1"/>
</dbReference>
<dbReference type="Pfam" id="PF13276">
    <property type="entry name" value="HTH_21"/>
    <property type="match status" value="1"/>
</dbReference>
<dbReference type="EMBL" id="FOLQ01000023">
    <property type="protein sequence ID" value="SFE95039.1"/>
    <property type="molecule type" value="Genomic_DNA"/>
</dbReference>
<dbReference type="GO" id="GO:0003676">
    <property type="term" value="F:nucleic acid binding"/>
    <property type="evidence" value="ECO:0007669"/>
    <property type="project" value="InterPro"/>
</dbReference>
<dbReference type="PROSITE" id="PS50994">
    <property type="entry name" value="INTEGRASE"/>
    <property type="match status" value="1"/>
</dbReference>
<gene>
    <name evidence="2" type="ORF">SAMN05216167_1232</name>
</gene>
<dbReference type="InterPro" id="IPR025948">
    <property type="entry name" value="HTH-like_dom"/>
</dbReference>
<sequence>MIPLNFAGTGRPAASWDEIDPIENQISRTLLCQWLNLPRSVSYYQPQLGKPGARPSQVTMKLDGSWVDNQLVVNSIRQLLDVEFNALGYEYITYELKKEYIINKKKVYRLMQEYNLLLGKVIRPTRKREFVKFRRIESTKPLEYLCWDIKYVWVEGERRNYYLLSVIDVYSRKILDWLFKGSIRQIDLINLFRRINRSHQLKGVILRNDNGSQFIAHSVRNFLKSSEIKQEFTHVATPEENSYIEAFHSILEHDVIERNVFDSYYEAKEMLGRYFSHYNNHRLHRSIGFITPQQKWEEAQIIYDTTAAAAAFSENLSS</sequence>
<dbReference type="SUPFAM" id="SSF53098">
    <property type="entry name" value="Ribonuclease H-like"/>
    <property type="match status" value="1"/>
</dbReference>
<dbReference type="RefSeq" id="WP_245776852.1">
    <property type="nucleotide sequence ID" value="NZ_FOLQ01000023.1"/>
</dbReference>
<dbReference type="GO" id="GO:0015074">
    <property type="term" value="P:DNA integration"/>
    <property type="evidence" value="ECO:0007669"/>
    <property type="project" value="InterPro"/>
</dbReference>
<dbReference type="InterPro" id="IPR036397">
    <property type="entry name" value="RNaseH_sf"/>
</dbReference>
<dbReference type="PANTHER" id="PTHR46889:SF5">
    <property type="entry name" value="INTEGRASE PROTEIN"/>
    <property type="match status" value="1"/>
</dbReference>